<protein>
    <submittedName>
        <fullName evidence="1">Uncharacterized protein</fullName>
    </submittedName>
</protein>
<dbReference type="Proteomes" id="UP000028703">
    <property type="component" value="Unassembled WGS sequence"/>
</dbReference>
<evidence type="ECO:0000313" key="1">
    <source>
        <dbReference type="EMBL" id="KFE99039.1"/>
    </source>
</evidence>
<evidence type="ECO:0000313" key="2">
    <source>
        <dbReference type="Proteomes" id="UP000028703"/>
    </source>
</evidence>
<dbReference type="InterPro" id="IPR012334">
    <property type="entry name" value="Pectin_lyas_fold"/>
</dbReference>
<proteinExistence type="predicted"/>
<reference evidence="1 2" key="1">
    <citation type="submission" date="2014-07" db="EMBL/GenBank/DDBJ databases">
        <title>Genome of Chryseobacterium luteum DSM 18605.</title>
        <authorList>
            <person name="Stropko S.J."/>
            <person name="Pipes S.E."/>
            <person name="Newman J.D."/>
        </authorList>
    </citation>
    <scope>NUCLEOTIDE SEQUENCE [LARGE SCALE GENOMIC DNA]</scope>
    <source>
        <strain evidence="1 2">DSM 18605</strain>
    </source>
</reference>
<gene>
    <name evidence="1" type="ORF">IX38_18555</name>
</gene>
<keyword evidence="2" id="KW-1185">Reference proteome</keyword>
<comment type="caution">
    <text evidence="1">The sequence shown here is derived from an EMBL/GenBank/DDBJ whole genome shotgun (WGS) entry which is preliminary data.</text>
</comment>
<dbReference type="EMBL" id="JPRO01000020">
    <property type="protein sequence ID" value="KFE99039.1"/>
    <property type="molecule type" value="Genomic_DNA"/>
</dbReference>
<dbReference type="InterPro" id="IPR011050">
    <property type="entry name" value="Pectin_lyase_fold/virulence"/>
</dbReference>
<dbReference type="OrthoDB" id="1211532at2"/>
<dbReference type="AlphaFoldDB" id="A0A085Z3M6"/>
<organism evidence="1 2">
    <name type="scientific">Chryseobacterium luteum</name>
    <dbReference type="NCBI Taxonomy" id="421531"/>
    <lineage>
        <taxon>Bacteria</taxon>
        <taxon>Pseudomonadati</taxon>
        <taxon>Bacteroidota</taxon>
        <taxon>Flavobacteriia</taxon>
        <taxon>Flavobacteriales</taxon>
        <taxon>Weeksellaceae</taxon>
        <taxon>Chryseobacterium group</taxon>
        <taxon>Chryseobacterium</taxon>
    </lineage>
</organism>
<dbReference type="SUPFAM" id="SSF51126">
    <property type="entry name" value="Pectin lyase-like"/>
    <property type="match status" value="1"/>
</dbReference>
<dbReference type="Gene3D" id="2.160.20.10">
    <property type="entry name" value="Single-stranded right-handed beta-helix, Pectin lyase-like"/>
    <property type="match status" value="1"/>
</dbReference>
<dbReference type="RefSeq" id="WP_034707185.1">
    <property type="nucleotide sequence ID" value="NZ_JPRO01000020.1"/>
</dbReference>
<sequence>MDTINTITDLRNYIPTTHDTCCLLGYYIKGDKEPLIYIYKAGTFSDNGGNIIVPTGANGAWIAELQDEVNIKHFGAKANDINFDNSICFQKLINLEVSIFVPSGIWYVRNTIFLTMNFSGNHIRGNGYDRWNKEFGSVIWVSVPNIKIFDFYEG</sequence>
<accession>A0A085Z3M6</accession>
<name>A0A085Z3M6_9FLAO</name>